<dbReference type="EMBL" id="GL732695">
    <property type="protein sequence ID" value="EFX66719.1"/>
    <property type="molecule type" value="Genomic_DNA"/>
</dbReference>
<dbReference type="HOGENOM" id="CLU_2040398_0_0_1"/>
<keyword evidence="2" id="KW-1185">Reference proteome</keyword>
<evidence type="ECO:0000313" key="2">
    <source>
        <dbReference type="Proteomes" id="UP000000305"/>
    </source>
</evidence>
<dbReference type="KEGG" id="dpx:DAPPUDRAFT_331727"/>
<dbReference type="AlphaFoldDB" id="E9HN97"/>
<evidence type="ECO:0000313" key="1">
    <source>
        <dbReference type="EMBL" id="EFX66719.1"/>
    </source>
</evidence>
<accession>E9HN97</accession>
<dbReference type="InParanoid" id="E9HN97"/>
<dbReference type="OrthoDB" id="6351761at2759"/>
<proteinExistence type="predicted"/>
<name>E9HN97_DAPPU</name>
<reference evidence="1 2" key="1">
    <citation type="journal article" date="2011" name="Science">
        <title>The ecoresponsive genome of Daphnia pulex.</title>
        <authorList>
            <person name="Colbourne J.K."/>
            <person name="Pfrender M.E."/>
            <person name="Gilbert D."/>
            <person name="Thomas W.K."/>
            <person name="Tucker A."/>
            <person name="Oakley T.H."/>
            <person name="Tokishita S."/>
            <person name="Aerts A."/>
            <person name="Arnold G.J."/>
            <person name="Basu M.K."/>
            <person name="Bauer D.J."/>
            <person name="Caceres C.E."/>
            <person name="Carmel L."/>
            <person name="Casola C."/>
            <person name="Choi J.H."/>
            <person name="Detter J.C."/>
            <person name="Dong Q."/>
            <person name="Dusheyko S."/>
            <person name="Eads B.D."/>
            <person name="Frohlich T."/>
            <person name="Geiler-Samerotte K.A."/>
            <person name="Gerlach D."/>
            <person name="Hatcher P."/>
            <person name="Jogdeo S."/>
            <person name="Krijgsveld J."/>
            <person name="Kriventseva E.V."/>
            <person name="Kultz D."/>
            <person name="Laforsch C."/>
            <person name="Lindquist E."/>
            <person name="Lopez J."/>
            <person name="Manak J.R."/>
            <person name="Muller J."/>
            <person name="Pangilinan J."/>
            <person name="Patwardhan R.P."/>
            <person name="Pitluck S."/>
            <person name="Pritham E.J."/>
            <person name="Rechtsteiner A."/>
            <person name="Rho M."/>
            <person name="Rogozin I.B."/>
            <person name="Sakarya O."/>
            <person name="Salamov A."/>
            <person name="Schaack S."/>
            <person name="Shapiro H."/>
            <person name="Shiga Y."/>
            <person name="Skalitzky C."/>
            <person name="Smith Z."/>
            <person name="Souvorov A."/>
            <person name="Sung W."/>
            <person name="Tang Z."/>
            <person name="Tsuchiya D."/>
            <person name="Tu H."/>
            <person name="Vos H."/>
            <person name="Wang M."/>
            <person name="Wolf Y.I."/>
            <person name="Yamagata H."/>
            <person name="Yamada T."/>
            <person name="Ye Y."/>
            <person name="Shaw J.R."/>
            <person name="Andrews J."/>
            <person name="Crease T.J."/>
            <person name="Tang H."/>
            <person name="Lucas S.M."/>
            <person name="Robertson H.M."/>
            <person name="Bork P."/>
            <person name="Koonin E.V."/>
            <person name="Zdobnov E.M."/>
            <person name="Grigoriev I.V."/>
            <person name="Lynch M."/>
            <person name="Boore J.L."/>
        </authorList>
    </citation>
    <scope>NUCLEOTIDE SEQUENCE [LARGE SCALE GENOMIC DNA]</scope>
</reference>
<sequence length="121" mass="14003">MVQRITYSIPTTTSRGVMFQQSAAYFAIQHLMDLEEVDLPGRVSVKDVYRLVDLLSRQKLKNYRTLSIVTLLRLTLDVNDPSIKKKEMKNLHIKLSEVRHGINDLSDKLDTTPMLVKRFDV</sequence>
<gene>
    <name evidence="1" type="ORF">DAPPUDRAFT_331727</name>
</gene>
<organism evidence="1 2">
    <name type="scientific">Daphnia pulex</name>
    <name type="common">Water flea</name>
    <dbReference type="NCBI Taxonomy" id="6669"/>
    <lineage>
        <taxon>Eukaryota</taxon>
        <taxon>Metazoa</taxon>
        <taxon>Ecdysozoa</taxon>
        <taxon>Arthropoda</taxon>
        <taxon>Crustacea</taxon>
        <taxon>Branchiopoda</taxon>
        <taxon>Diplostraca</taxon>
        <taxon>Cladocera</taxon>
        <taxon>Anomopoda</taxon>
        <taxon>Daphniidae</taxon>
        <taxon>Daphnia</taxon>
    </lineage>
</organism>
<protein>
    <submittedName>
        <fullName evidence="1">Uncharacterized protein</fullName>
    </submittedName>
</protein>
<dbReference type="Proteomes" id="UP000000305">
    <property type="component" value="Unassembled WGS sequence"/>
</dbReference>